<dbReference type="Proteomes" id="UP000218439">
    <property type="component" value="Unassembled WGS sequence"/>
</dbReference>
<comment type="caution">
    <text evidence="2">The sequence shown here is derived from an EMBL/GenBank/DDBJ whole genome shotgun (WGS) entry which is preliminary data.</text>
</comment>
<gene>
    <name evidence="2" type="ORF">CK621_14515</name>
</gene>
<feature type="compositionally biased region" description="Polar residues" evidence="1">
    <location>
        <begin position="11"/>
        <end position="22"/>
    </location>
</feature>
<dbReference type="EMBL" id="NSJE01000042">
    <property type="protein sequence ID" value="PAT39719.1"/>
    <property type="molecule type" value="Genomic_DNA"/>
</dbReference>
<evidence type="ECO:0000256" key="1">
    <source>
        <dbReference type="SAM" id="MobiDB-lite"/>
    </source>
</evidence>
<dbReference type="AlphaFoldDB" id="A0A2A2AQ11"/>
<accession>A0A2A2AQ11</accession>
<evidence type="ECO:0000313" key="2">
    <source>
        <dbReference type="EMBL" id="PAT39719.1"/>
    </source>
</evidence>
<evidence type="ECO:0000313" key="3">
    <source>
        <dbReference type="Proteomes" id="UP000218439"/>
    </source>
</evidence>
<organism evidence="2 3">
    <name type="scientific">Vandammella animalimorsus</name>
    <dbReference type="NCBI Taxonomy" id="2029117"/>
    <lineage>
        <taxon>Bacteria</taxon>
        <taxon>Pseudomonadati</taxon>
        <taxon>Pseudomonadota</taxon>
        <taxon>Betaproteobacteria</taxon>
        <taxon>Burkholderiales</taxon>
        <taxon>Comamonadaceae</taxon>
        <taxon>Vandammella</taxon>
    </lineage>
</organism>
<protein>
    <submittedName>
        <fullName evidence="2">Uncharacterized protein</fullName>
    </submittedName>
</protein>
<feature type="region of interest" description="Disordered" evidence="1">
    <location>
        <begin position="1"/>
        <end position="22"/>
    </location>
</feature>
<proteinExistence type="predicted"/>
<name>A0A2A2AQ11_9BURK</name>
<sequence length="251" mass="26481">MAVSAPAQEQHMPQSEPTQSEQAAAFDNWLEQAGPRIAWRNDTINAIVQRMAPQLAQLPEGGTTAADLAMGLHRMSDGQLQAATAHQQLLDFEAAINQGVAAPSAKIAGGVDKAGLGDGSNLVFVPITPCRIADSRKADEGKLQRNVVRSYYKYPISNHGAESGCGSDHYSSIGNGDGISPALALTVTATQAEGSGHLSIKPFSFFSSFSETSVLNFRPGETIANSTVVAARTMDAPNLPDFWITPSQPCT</sequence>
<reference evidence="2 3" key="1">
    <citation type="submission" date="2017-08" db="EMBL/GenBank/DDBJ databases">
        <title>WGS of Clinical strains of the CDC Group NO-1 linked to zoonotic infections in humans.</title>
        <authorList>
            <person name="Bernier A.-M."/>
            <person name="Bernard K."/>
        </authorList>
    </citation>
    <scope>NUCLEOTIDE SEQUENCE [LARGE SCALE GENOMIC DNA]</scope>
    <source>
        <strain evidence="2 3">NML120219</strain>
    </source>
</reference>